<name>A0AAD5WN20_9PEZI</name>
<feature type="region of interest" description="Disordered" evidence="1">
    <location>
        <begin position="112"/>
        <end position="147"/>
    </location>
</feature>
<sequence>MDDTSNNPWALASQKPAENRSELSAPGLAEDPACQSLCAGHVLSDEDADCGQIKNPESLERYISDPVGRMEGLMMDLEQLAGGIGREDQARRFLDTWESRWLELVEEQRRGGFGVDETAISNSNSDDGDGDAESELYRERASKAVVG</sequence>
<feature type="region of interest" description="Disordered" evidence="1">
    <location>
        <begin position="1"/>
        <end position="28"/>
    </location>
</feature>
<dbReference type="Proteomes" id="UP001201980">
    <property type="component" value="Unassembled WGS sequence"/>
</dbReference>
<accession>A0AAD5WN20</accession>
<evidence type="ECO:0000313" key="2">
    <source>
        <dbReference type="EMBL" id="KAJ2894794.1"/>
    </source>
</evidence>
<dbReference type="EMBL" id="JAKWBI020000456">
    <property type="protein sequence ID" value="KAJ2894794.1"/>
    <property type="molecule type" value="Genomic_DNA"/>
</dbReference>
<organism evidence="2 3">
    <name type="scientific">Zalerion maritima</name>
    <dbReference type="NCBI Taxonomy" id="339359"/>
    <lineage>
        <taxon>Eukaryota</taxon>
        <taxon>Fungi</taxon>
        <taxon>Dikarya</taxon>
        <taxon>Ascomycota</taxon>
        <taxon>Pezizomycotina</taxon>
        <taxon>Sordariomycetes</taxon>
        <taxon>Lulworthiomycetidae</taxon>
        <taxon>Lulworthiales</taxon>
        <taxon>Lulworthiaceae</taxon>
        <taxon>Zalerion</taxon>
    </lineage>
</organism>
<evidence type="ECO:0000313" key="3">
    <source>
        <dbReference type="Proteomes" id="UP001201980"/>
    </source>
</evidence>
<keyword evidence="3" id="KW-1185">Reference proteome</keyword>
<reference evidence="2" key="1">
    <citation type="submission" date="2022-07" db="EMBL/GenBank/DDBJ databases">
        <title>Draft genome sequence of Zalerion maritima ATCC 34329, a (micro)plastics degrading marine fungus.</title>
        <authorList>
            <person name="Paco A."/>
            <person name="Goncalves M.F.M."/>
            <person name="Rocha-Santos T.A.P."/>
            <person name="Alves A."/>
        </authorList>
    </citation>
    <scope>NUCLEOTIDE SEQUENCE</scope>
    <source>
        <strain evidence="2">ATCC 34329</strain>
    </source>
</reference>
<dbReference type="AlphaFoldDB" id="A0AAD5WN20"/>
<protein>
    <submittedName>
        <fullName evidence="2">Uncharacterized protein</fullName>
    </submittedName>
</protein>
<feature type="compositionally biased region" description="Basic and acidic residues" evidence="1">
    <location>
        <begin position="135"/>
        <end position="147"/>
    </location>
</feature>
<gene>
    <name evidence="2" type="ORF">MKZ38_007223</name>
</gene>
<comment type="caution">
    <text evidence="2">The sequence shown here is derived from an EMBL/GenBank/DDBJ whole genome shotgun (WGS) entry which is preliminary data.</text>
</comment>
<evidence type="ECO:0000256" key="1">
    <source>
        <dbReference type="SAM" id="MobiDB-lite"/>
    </source>
</evidence>
<proteinExistence type="predicted"/>